<evidence type="ECO:0000313" key="2">
    <source>
        <dbReference type="EMBL" id="KYP34234.1"/>
    </source>
</evidence>
<accession>A0A151QVB3</accession>
<name>A0A151QVB3_CAJCA</name>
<proteinExistence type="predicted"/>
<keyword evidence="3" id="KW-1185">Reference proteome</keyword>
<evidence type="ECO:0000313" key="3">
    <source>
        <dbReference type="Proteomes" id="UP000075243"/>
    </source>
</evidence>
<feature type="compositionally biased region" description="Low complexity" evidence="1">
    <location>
        <begin position="52"/>
        <end position="62"/>
    </location>
</feature>
<dbReference type="EMBL" id="KQ484646">
    <property type="protein sequence ID" value="KYP34234.1"/>
    <property type="molecule type" value="Genomic_DNA"/>
</dbReference>
<dbReference type="AlphaFoldDB" id="A0A151QVB3"/>
<evidence type="ECO:0000256" key="1">
    <source>
        <dbReference type="SAM" id="MobiDB-lite"/>
    </source>
</evidence>
<protein>
    <submittedName>
        <fullName evidence="2">Uncharacterized protein</fullName>
    </submittedName>
</protein>
<sequence length="83" mass="8937">MRDHTTPIRLEYVFGLRISFLHTMISIRRVITLAGGMCFPPDFLCSSAVDPSLSFSSSTSSSAPFTGNFNSSPPTPASKPPSI</sequence>
<feature type="compositionally biased region" description="Pro residues" evidence="1">
    <location>
        <begin position="73"/>
        <end position="83"/>
    </location>
</feature>
<organism evidence="2 3">
    <name type="scientific">Cajanus cajan</name>
    <name type="common">Pigeon pea</name>
    <name type="synonym">Cajanus indicus</name>
    <dbReference type="NCBI Taxonomy" id="3821"/>
    <lineage>
        <taxon>Eukaryota</taxon>
        <taxon>Viridiplantae</taxon>
        <taxon>Streptophyta</taxon>
        <taxon>Embryophyta</taxon>
        <taxon>Tracheophyta</taxon>
        <taxon>Spermatophyta</taxon>
        <taxon>Magnoliopsida</taxon>
        <taxon>eudicotyledons</taxon>
        <taxon>Gunneridae</taxon>
        <taxon>Pentapetalae</taxon>
        <taxon>rosids</taxon>
        <taxon>fabids</taxon>
        <taxon>Fabales</taxon>
        <taxon>Fabaceae</taxon>
        <taxon>Papilionoideae</taxon>
        <taxon>50 kb inversion clade</taxon>
        <taxon>NPAAA clade</taxon>
        <taxon>indigoferoid/millettioid clade</taxon>
        <taxon>Phaseoleae</taxon>
        <taxon>Cajanus</taxon>
    </lineage>
</organism>
<gene>
    <name evidence="2" type="ORF">KK1_044838</name>
</gene>
<reference evidence="2" key="1">
    <citation type="journal article" date="2012" name="Nat. Biotechnol.">
        <title>Draft genome sequence of pigeonpea (Cajanus cajan), an orphan legume crop of resource-poor farmers.</title>
        <authorList>
            <person name="Varshney R.K."/>
            <person name="Chen W."/>
            <person name="Li Y."/>
            <person name="Bharti A.K."/>
            <person name="Saxena R.K."/>
            <person name="Schlueter J.A."/>
            <person name="Donoghue M.T."/>
            <person name="Azam S."/>
            <person name="Fan G."/>
            <person name="Whaley A.M."/>
            <person name="Farmer A.D."/>
            <person name="Sheridan J."/>
            <person name="Iwata A."/>
            <person name="Tuteja R."/>
            <person name="Penmetsa R.V."/>
            <person name="Wu W."/>
            <person name="Upadhyaya H.D."/>
            <person name="Yang S.P."/>
            <person name="Shah T."/>
            <person name="Saxena K.B."/>
            <person name="Michael T."/>
            <person name="McCombie W.R."/>
            <person name="Yang B."/>
            <person name="Zhang G."/>
            <person name="Yang H."/>
            <person name="Wang J."/>
            <person name="Spillane C."/>
            <person name="Cook D.R."/>
            <person name="May G.D."/>
            <person name="Xu X."/>
            <person name="Jackson S.A."/>
        </authorList>
    </citation>
    <scope>NUCLEOTIDE SEQUENCE [LARGE SCALE GENOMIC DNA]</scope>
</reference>
<feature type="region of interest" description="Disordered" evidence="1">
    <location>
        <begin position="51"/>
        <end position="83"/>
    </location>
</feature>
<dbReference type="Proteomes" id="UP000075243">
    <property type="component" value="Unassembled WGS sequence"/>
</dbReference>
<dbReference type="Gramene" id="C.cajan_45738.t">
    <property type="protein sequence ID" value="C.cajan_45738.t.cds1"/>
    <property type="gene ID" value="C.cajan_45738"/>
</dbReference>